<accession>A0A0M4PPE3</accession>
<evidence type="ECO:0000313" key="6">
    <source>
        <dbReference type="EMBL" id="ALE53192.1"/>
    </source>
</evidence>
<feature type="domain" description="HTH iclR-type" evidence="4">
    <location>
        <begin position="8"/>
        <end position="69"/>
    </location>
</feature>
<dbReference type="GO" id="GO:0003700">
    <property type="term" value="F:DNA-binding transcription factor activity"/>
    <property type="evidence" value="ECO:0007669"/>
    <property type="project" value="TreeGrafter"/>
</dbReference>
<dbReference type="PROSITE" id="PS51077">
    <property type="entry name" value="HTH_ICLR"/>
    <property type="match status" value="1"/>
</dbReference>
<dbReference type="SUPFAM" id="SSF55781">
    <property type="entry name" value="GAF domain-like"/>
    <property type="match status" value="1"/>
</dbReference>
<evidence type="ECO:0000313" key="7">
    <source>
        <dbReference type="Proteomes" id="UP000058020"/>
    </source>
</evidence>
<dbReference type="EMBL" id="CP010552">
    <property type="protein sequence ID" value="ALE53192.1"/>
    <property type="molecule type" value="Genomic_DNA"/>
</dbReference>
<dbReference type="GO" id="GO:0045892">
    <property type="term" value="P:negative regulation of DNA-templated transcription"/>
    <property type="evidence" value="ECO:0007669"/>
    <property type="project" value="TreeGrafter"/>
</dbReference>
<dbReference type="SUPFAM" id="SSF46785">
    <property type="entry name" value="Winged helix' DNA-binding domain"/>
    <property type="match status" value="1"/>
</dbReference>
<organism evidence="6 7">
    <name type="scientific">Candidatus Thioglobus autotrophicus</name>
    <dbReference type="NCBI Taxonomy" id="1705394"/>
    <lineage>
        <taxon>Bacteria</taxon>
        <taxon>Pseudomonadati</taxon>
        <taxon>Pseudomonadota</taxon>
        <taxon>Gammaproteobacteria</taxon>
        <taxon>Candidatus Pseudothioglobaceae</taxon>
        <taxon>Candidatus Thioglobus</taxon>
    </lineage>
</organism>
<evidence type="ECO:0000256" key="3">
    <source>
        <dbReference type="ARBA" id="ARBA00023163"/>
    </source>
</evidence>
<keyword evidence="3" id="KW-0804">Transcription</keyword>
<dbReference type="Pfam" id="PF01614">
    <property type="entry name" value="IclR_C"/>
    <property type="match status" value="2"/>
</dbReference>
<dbReference type="Gene3D" id="1.10.10.10">
    <property type="entry name" value="Winged helix-like DNA-binding domain superfamily/Winged helix DNA-binding domain"/>
    <property type="match status" value="1"/>
</dbReference>
<dbReference type="Proteomes" id="UP000058020">
    <property type="component" value="Chromosome"/>
</dbReference>
<evidence type="ECO:0000256" key="2">
    <source>
        <dbReference type="ARBA" id="ARBA00023125"/>
    </source>
</evidence>
<evidence type="ECO:0000256" key="1">
    <source>
        <dbReference type="ARBA" id="ARBA00023015"/>
    </source>
</evidence>
<dbReference type="GO" id="GO:0003677">
    <property type="term" value="F:DNA binding"/>
    <property type="evidence" value="ECO:0007669"/>
    <property type="project" value="UniProtKB-KW"/>
</dbReference>
<dbReference type="PROSITE" id="PS51078">
    <property type="entry name" value="ICLR_ED"/>
    <property type="match status" value="1"/>
</dbReference>
<keyword evidence="2" id="KW-0238">DNA-binding</keyword>
<name>A0A0M4PPE3_9GAMM</name>
<dbReference type="InterPro" id="IPR036390">
    <property type="entry name" value="WH_DNA-bd_sf"/>
</dbReference>
<dbReference type="InterPro" id="IPR036388">
    <property type="entry name" value="WH-like_DNA-bd_sf"/>
</dbReference>
<keyword evidence="7" id="KW-1185">Reference proteome</keyword>
<feature type="domain" description="IclR-ED" evidence="5">
    <location>
        <begin position="70"/>
        <end position="227"/>
    </location>
</feature>
<sequence>MNPIEKKVTAIEKSLIILSIFSMEKPSLSLKEICDQVGFNASTTYRILHTLSEYGYIIRTADKNYCIGTTPLSLSAIYQKTNQLTQISPVVDHIRDMSNETSSFFIQQDNDRICLYRAHSRDMIRHNIDVGTQLELNRGASGRVILAYGRRLQDKAGFFKNIRDKGYYLSVNEHNAALFAVSKPILSESGQLIGALTISGPISRFNEERKQFFLDLLTEQIGQVKIL</sequence>
<dbReference type="InterPro" id="IPR050707">
    <property type="entry name" value="HTH_MetabolicPath_Reg"/>
</dbReference>
<dbReference type="InterPro" id="IPR014757">
    <property type="entry name" value="Tscrpt_reg_IclR_C"/>
</dbReference>
<protein>
    <submittedName>
        <fullName evidence="6">IclR family transcriptional regulator</fullName>
    </submittedName>
</protein>
<dbReference type="AlphaFoldDB" id="A0A0M4PPE3"/>
<proteinExistence type="predicted"/>
<dbReference type="Pfam" id="PF09339">
    <property type="entry name" value="HTH_IclR"/>
    <property type="match status" value="1"/>
</dbReference>
<gene>
    <name evidence="6" type="ORF">SP60_01910</name>
</gene>
<dbReference type="Gene3D" id="3.30.450.40">
    <property type="match status" value="2"/>
</dbReference>
<dbReference type="PANTHER" id="PTHR30136">
    <property type="entry name" value="HELIX-TURN-HELIX TRANSCRIPTIONAL REGULATOR, ICLR FAMILY"/>
    <property type="match status" value="1"/>
</dbReference>
<evidence type="ECO:0000259" key="4">
    <source>
        <dbReference type="PROSITE" id="PS51077"/>
    </source>
</evidence>
<dbReference type="InterPro" id="IPR005471">
    <property type="entry name" value="Tscrpt_reg_IclR_N"/>
</dbReference>
<reference evidence="6 7" key="1">
    <citation type="journal article" date="2015" name="Genome Announc.">
        <title>Genome Sequence of 'Candidatus Thioglobus autotrophica' Strain EF1, a Chemoautotroph from the SUP05 Clade of Marine Gammaproteobacteria.</title>
        <authorList>
            <person name="Shah V."/>
            <person name="Morris R.M."/>
        </authorList>
    </citation>
    <scope>NUCLEOTIDE SEQUENCE [LARGE SCALE GENOMIC DNA]</scope>
    <source>
        <strain evidence="6 7">EF1</strain>
    </source>
</reference>
<dbReference type="KEGG" id="tho:SP60_01910"/>
<keyword evidence="1" id="KW-0805">Transcription regulation</keyword>
<dbReference type="PANTHER" id="PTHR30136:SF39">
    <property type="entry name" value="TRANSCRIPTIONAL REGULATORY PROTEIN"/>
    <property type="match status" value="1"/>
</dbReference>
<evidence type="ECO:0000259" key="5">
    <source>
        <dbReference type="PROSITE" id="PS51078"/>
    </source>
</evidence>
<dbReference type="InterPro" id="IPR029016">
    <property type="entry name" value="GAF-like_dom_sf"/>
</dbReference>
<dbReference type="SMART" id="SM00346">
    <property type="entry name" value="HTH_ICLR"/>
    <property type="match status" value="1"/>
</dbReference>
<dbReference type="STRING" id="1705394.SP60_01910"/>